<organism evidence="3 4">
    <name type="scientific">Callorhinchus milii</name>
    <name type="common">Ghost shark</name>
    <dbReference type="NCBI Taxonomy" id="7868"/>
    <lineage>
        <taxon>Eukaryota</taxon>
        <taxon>Metazoa</taxon>
        <taxon>Chordata</taxon>
        <taxon>Craniata</taxon>
        <taxon>Vertebrata</taxon>
        <taxon>Chondrichthyes</taxon>
        <taxon>Holocephali</taxon>
        <taxon>Chimaeriformes</taxon>
        <taxon>Callorhinchidae</taxon>
        <taxon>Callorhinchus</taxon>
    </lineage>
</organism>
<name>A0A4W3GJH5_CALMI</name>
<reference evidence="4" key="3">
    <citation type="journal article" date="2014" name="Nature">
        <title>Elephant shark genome provides unique insights into gnathostome evolution.</title>
        <authorList>
            <consortium name="International Elephant Shark Genome Sequencing Consortium"/>
            <person name="Venkatesh B."/>
            <person name="Lee A.P."/>
            <person name="Ravi V."/>
            <person name="Maurya A.K."/>
            <person name="Lian M.M."/>
            <person name="Swann J.B."/>
            <person name="Ohta Y."/>
            <person name="Flajnik M.F."/>
            <person name="Sutoh Y."/>
            <person name="Kasahara M."/>
            <person name="Hoon S."/>
            <person name="Gangu V."/>
            <person name="Roy S.W."/>
            <person name="Irimia M."/>
            <person name="Korzh V."/>
            <person name="Kondrychyn I."/>
            <person name="Lim Z.W."/>
            <person name="Tay B.H."/>
            <person name="Tohari S."/>
            <person name="Kong K.W."/>
            <person name="Ho S."/>
            <person name="Lorente-Galdos B."/>
            <person name="Quilez J."/>
            <person name="Marques-Bonet T."/>
            <person name="Raney B.J."/>
            <person name="Ingham P.W."/>
            <person name="Tay A."/>
            <person name="Hillier L.W."/>
            <person name="Minx P."/>
            <person name="Boehm T."/>
            <person name="Wilson R.K."/>
            <person name="Brenner S."/>
            <person name="Warren W.C."/>
        </authorList>
    </citation>
    <scope>NUCLEOTIDE SEQUENCE [LARGE SCALE GENOMIC DNA]</scope>
</reference>
<reference evidence="3" key="5">
    <citation type="submission" date="2025-09" db="UniProtKB">
        <authorList>
            <consortium name="Ensembl"/>
        </authorList>
    </citation>
    <scope>IDENTIFICATION</scope>
</reference>
<proteinExistence type="predicted"/>
<dbReference type="Pfam" id="PF25131">
    <property type="entry name" value="bL9m_N"/>
    <property type="match status" value="1"/>
</dbReference>
<evidence type="ECO:0000313" key="4">
    <source>
        <dbReference type="Proteomes" id="UP000314986"/>
    </source>
</evidence>
<reference evidence="4" key="1">
    <citation type="journal article" date="2006" name="Science">
        <title>Ancient noncoding elements conserved in the human genome.</title>
        <authorList>
            <person name="Venkatesh B."/>
            <person name="Kirkness E.F."/>
            <person name="Loh Y.H."/>
            <person name="Halpern A.L."/>
            <person name="Lee A.P."/>
            <person name="Johnson J."/>
            <person name="Dandona N."/>
            <person name="Viswanathan L.D."/>
            <person name="Tay A."/>
            <person name="Venter J.C."/>
            <person name="Strausberg R.L."/>
            <person name="Brenner S."/>
        </authorList>
    </citation>
    <scope>NUCLEOTIDE SEQUENCE [LARGE SCALE GENOMIC DNA]</scope>
</reference>
<evidence type="ECO:0000256" key="1">
    <source>
        <dbReference type="SAM" id="SignalP"/>
    </source>
</evidence>
<dbReference type="InParanoid" id="A0A4W3GJH5"/>
<dbReference type="InterPro" id="IPR056864">
    <property type="entry name" value="MRP-L9_N"/>
</dbReference>
<accession>A0A4W3GJH5</accession>
<reference evidence="4" key="2">
    <citation type="journal article" date="2007" name="PLoS Biol.">
        <title>Survey sequencing and comparative analysis of the elephant shark (Callorhinchus milii) genome.</title>
        <authorList>
            <person name="Venkatesh B."/>
            <person name="Kirkness E.F."/>
            <person name="Loh Y.H."/>
            <person name="Halpern A.L."/>
            <person name="Lee A.P."/>
            <person name="Johnson J."/>
            <person name="Dandona N."/>
            <person name="Viswanathan L.D."/>
            <person name="Tay A."/>
            <person name="Venter J.C."/>
            <person name="Strausberg R.L."/>
            <person name="Brenner S."/>
        </authorList>
    </citation>
    <scope>NUCLEOTIDE SEQUENCE [LARGE SCALE GENOMIC DNA]</scope>
</reference>
<dbReference type="Proteomes" id="UP000314986">
    <property type="component" value="Unassembled WGS sequence"/>
</dbReference>
<evidence type="ECO:0000259" key="2">
    <source>
        <dbReference type="Pfam" id="PF25131"/>
    </source>
</evidence>
<protein>
    <recommendedName>
        <fullName evidence="2">Large ribosomal subunit protein bL9m N-terminal domain-containing protein</fullName>
    </recommendedName>
</protein>
<feature type="chain" id="PRO_5021319998" description="Large ribosomal subunit protein bL9m N-terminal domain-containing protein" evidence="1">
    <location>
        <begin position="35"/>
        <end position="126"/>
    </location>
</feature>
<reference evidence="3" key="4">
    <citation type="submission" date="2025-08" db="UniProtKB">
        <authorList>
            <consortium name="Ensembl"/>
        </authorList>
    </citation>
    <scope>IDENTIFICATION</scope>
</reference>
<keyword evidence="1" id="KW-0732">Signal</keyword>
<keyword evidence="4" id="KW-1185">Reference proteome</keyword>
<feature type="signal peptide" evidence="1">
    <location>
        <begin position="1"/>
        <end position="34"/>
    </location>
</feature>
<dbReference type="Ensembl" id="ENSCMIT00000003024.1">
    <property type="protein sequence ID" value="ENSCMIP00000002925.1"/>
    <property type="gene ID" value="ENSCMIG00000001717.1"/>
</dbReference>
<evidence type="ECO:0000313" key="3">
    <source>
        <dbReference type="Ensembl" id="ENSCMIP00000002925.1"/>
    </source>
</evidence>
<feature type="domain" description="Large ribosomal subunit protein bL9m N-terminal" evidence="2">
    <location>
        <begin position="42"/>
        <end position="67"/>
    </location>
</feature>
<sequence length="126" mass="14609">KPAQRFALPRPVPPGNRTRIVLALSFLWTGMSEACLCSQNTVIVERWWKVPLPKEGQPARLHPRRHHYILYCIVRLIQLHCSQHFNQLKGDAIKCPPLPTDAGKAWAARWTVRDLHPSWWLGYNNN</sequence>
<dbReference type="AlphaFoldDB" id="A0A4W3GJH5"/>